<dbReference type="Proteomes" id="UP001444661">
    <property type="component" value="Unassembled WGS sequence"/>
</dbReference>
<reference evidence="1 2" key="1">
    <citation type="submission" date="2023-01" db="EMBL/GenBank/DDBJ databases">
        <title>Analysis of 21 Apiospora genomes using comparative genomics revels a genus with tremendous synthesis potential of carbohydrate active enzymes and secondary metabolites.</title>
        <authorList>
            <person name="Sorensen T."/>
        </authorList>
    </citation>
    <scope>NUCLEOTIDE SEQUENCE [LARGE SCALE GENOMIC DNA]</scope>
    <source>
        <strain evidence="1 2">CBS 33761</strain>
    </source>
</reference>
<keyword evidence="2" id="KW-1185">Reference proteome</keyword>
<name>A0ABR1RYL9_9PEZI</name>
<protein>
    <submittedName>
        <fullName evidence="1">Uncharacterized protein</fullName>
    </submittedName>
</protein>
<evidence type="ECO:0000313" key="2">
    <source>
        <dbReference type="Proteomes" id="UP001444661"/>
    </source>
</evidence>
<organism evidence="1 2">
    <name type="scientific">Apiospora rasikravindrae</name>
    <dbReference type="NCBI Taxonomy" id="990691"/>
    <lineage>
        <taxon>Eukaryota</taxon>
        <taxon>Fungi</taxon>
        <taxon>Dikarya</taxon>
        <taxon>Ascomycota</taxon>
        <taxon>Pezizomycotina</taxon>
        <taxon>Sordariomycetes</taxon>
        <taxon>Xylariomycetidae</taxon>
        <taxon>Amphisphaeriales</taxon>
        <taxon>Apiosporaceae</taxon>
        <taxon>Apiospora</taxon>
    </lineage>
</organism>
<sequence>MANDIAGKGQHRMIQSNNSSRPFKALETCDELPYCRMNQGLKPGNPKTGKVRLNGLAASAMQLMGVG</sequence>
<dbReference type="EMBL" id="JAQQWK010000012">
    <property type="protein sequence ID" value="KAK8022520.1"/>
    <property type="molecule type" value="Genomic_DNA"/>
</dbReference>
<evidence type="ECO:0000313" key="1">
    <source>
        <dbReference type="EMBL" id="KAK8022520.1"/>
    </source>
</evidence>
<comment type="caution">
    <text evidence="1">The sequence shown here is derived from an EMBL/GenBank/DDBJ whole genome shotgun (WGS) entry which is preliminary data.</text>
</comment>
<proteinExistence type="predicted"/>
<accession>A0ABR1RYL9</accession>
<gene>
    <name evidence="1" type="ORF">PG993_013287</name>
</gene>